<dbReference type="AlphaFoldDB" id="C8ZG08"/>
<evidence type="ECO:0000313" key="1">
    <source>
        <dbReference type="EMBL" id="CAY82381.1"/>
    </source>
</evidence>
<organism evidence="1">
    <name type="scientific">Saccharomyces cerevisiae (strain Lalvin EC1118 / Prise de mousse)</name>
    <name type="common">Baker's yeast</name>
    <dbReference type="NCBI Taxonomy" id="643680"/>
    <lineage>
        <taxon>Eukaryota</taxon>
        <taxon>Fungi</taxon>
        <taxon>Dikarya</taxon>
        <taxon>Ascomycota</taxon>
        <taxon>Saccharomycotina</taxon>
        <taxon>Saccharomycetes</taxon>
        <taxon>Saccharomycetales</taxon>
        <taxon>Saccharomycetaceae</taxon>
        <taxon>Saccharomyces</taxon>
    </lineage>
</organism>
<dbReference type="EMBL" id="FN393086">
    <property type="protein sequence ID" value="CAY82381.1"/>
    <property type="molecule type" value="Genomic_DNA"/>
</dbReference>
<dbReference type="HOGENOM" id="CLU_1877061_0_0_1"/>
<protein>
    <submittedName>
        <fullName evidence="1">EC1118_1N9_1178p</fullName>
    </submittedName>
</protein>
<name>C8ZG08_YEAS8</name>
<reference evidence="1" key="1">
    <citation type="journal article" date="2009" name="Proc. Natl. Acad. Sci. U.S.A.">
        <title>Eukaryote-to-eukaryote gene transfer events revealed by the genome sequence of the wine yeast Saccharomyces cerevisiae EC1118.</title>
        <authorList>
            <person name="Novo M."/>
            <person name="Bigey F."/>
            <person name="Beyne E."/>
            <person name="Galeote V."/>
            <person name="Gavory F."/>
            <person name="Mallet S."/>
            <person name="Cambot B."/>
            <person name="Legras J.L."/>
            <person name="Wincker P."/>
            <person name="Casaregola S."/>
            <person name="Dequin S."/>
        </authorList>
    </citation>
    <scope>NUCLEOTIDE SEQUENCE [LARGE SCALE GENOMIC DNA]</scope>
    <source>
        <strain evidence="1">Lalvin EC1118</strain>
        <strain>Lalvin EC1118 / Prise de mousse</strain>
    </source>
</reference>
<proteinExistence type="predicted"/>
<accession>C8ZG08</accession>
<sequence>MLFPGGQTVLHKRLESQQIFVWLLQHYLGFYLGDIVGPFYGKLFLTQDQKHAFRPLKAHSSRSSSVIFEVVGYHYTDINSWLVRLLLCKKSYFAMTSNFFHVYFFSILKTRKSVNIKCWPLKPSNFTTNEYFIHTS</sequence>
<gene>
    <name evidence="1" type="ORF">EC1118_1N9_1178g</name>
</gene>